<gene>
    <name evidence="2" type="ORF">AKSOIL_0253</name>
</gene>
<dbReference type="EMBL" id="EU408352">
    <property type="protein sequence ID" value="ACN58868.1"/>
    <property type="molecule type" value="Genomic_DNA"/>
</dbReference>
<sequence length="365" mass="41138">MGGRGQMTSPAARKATCEMVAEAIKQGASQAKSCAVVGLSARTMQRWQKDSNRVDGRTTRVQQPASKLTELECEHMLAIANSPEYGQLAPSQIVPRLADQGIYIASESSFYRLFRRQGLIKHRHAIRPVQERSKPRALHATAPNQLYSWDITYLPTRTVGHHFYLYLFLDLFSRKVVGWQIYDEESSDLAAELMRDICRRESIQPAQVVLHSDNGSSMKGATMLATLQSLGVIPSFSRPAVSNDNPYSESMFKTLKYRPGYPAKAFASLGAAREWVTGFVLWYNHEHRHSAIQFVTPAQRHDGLDGAILLARTGTYQAAKERHPERWSGAIRNWERVTIVHLNPEHILAEKARPRPVQQQYKTAA</sequence>
<organism evidence="2">
    <name type="scientific">uncultured bacterium BLR13</name>
    <dbReference type="NCBI Taxonomy" id="506515"/>
    <lineage>
        <taxon>Bacteria</taxon>
        <taxon>environmental samples</taxon>
    </lineage>
</organism>
<dbReference type="InterPro" id="IPR036397">
    <property type="entry name" value="RNaseH_sf"/>
</dbReference>
<protein>
    <submittedName>
        <fullName evidence="2">Putative transposase</fullName>
    </submittedName>
</protein>
<dbReference type="InterPro" id="IPR012337">
    <property type="entry name" value="RNaseH-like_sf"/>
</dbReference>
<dbReference type="SUPFAM" id="SSF53098">
    <property type="entry name" value="Ribonuclease H-like"/>
    <property type="match status" value="1"/>
</dbReference>
<proteinExistence type="predicted"/>
<dbReference type="PANTHER" id="PTHR46889">
    <property type="entry name" value="TRANSPOSASE INSF FOR INSERTION SEQUENCE IS3B-RELATED"/>
    <property type="match status" value="1"/>
</dbReference>
<evidence type="ECO:0000259" key="1">
    <source>
        <dbReference type="PROSITE" id="PS50994"/>
    </source>
</evidence>
<dbReference type="AlphaFoldDB" id="C0INI2"/>
<dbReference type="GO" id="GO:0015074">
    <property type="term" value="P:DNA integration"/>
    <property type="evidence" value="ECO:0007669"/>
    <property type="project" value="InterPro"/>
</dbReference>
<feature type="domain" description="Integrase catalytic" evidence="1">
    <location>
        <begin position="139"/>
        <end position="305"/>
    </location>
</feature>
<dbReference type="InterPro" id="IPR001584">
    <property type="entry name" value="Integrase_cat-core"/>
</dbReference>
<dbReference type="GO" id="GO:0003676">
    <property type="term" value="F:nucleic acid binding"/>
    <property type="evidence" value="ECO:0007669"/>
    <property type="project" value="InterPro"/>
</dbReference>
<dbReference type="PANTHER" id="PTHR46889:SF5">
    <property type="entry name" value="INTEGRASE PROTEIN"/>
    <property type="match status" value="1"/>
</dbReference>
<dbReference type="InterPro" id="IPR050900">
    <property type="entry name" value="Transposase_IS3/IS150/IS904"/>
</dbReference>
<dbReference type="NCBIfam" id="NF033516">
    <property type="entry name" value="transpos_IS3"/>
    <property type="match status" value="1"/>
</dbReference>
<dbReference type="PROSITE" id="PS50994">
    <property type="entry name" value="INTEGRASE"/>
    <property type="match status" value="1"/>
</dbReference>
<dbReference type="Pfam" id="PF00665">
    <property type="entry name" value="rve"/>
    <property type="match status" value="1"/>
</dbReference>
<dbReference type="InterPro" id="IPR048020">
    <property type="entry name" value="Transpos_IS3"/>
</dbReference>
<name>C0INI2_9BACT</name>
<accession>C0INI2</accession>
<dbReference type="Gene3D" id="3.30.420.10">
    <property type="entry name" value="Ribonuclease H-like superfamily/Ribonuclease H"/>
    <property type="match status" value="1"/>
</dbReference>
<evidence type="ECO:0000313" key="2">
    <source>
        <dbReference type="EMBL" id="ACN58868.1"/>
    </source>
</evidence>
<reference evidence="2" key="1">
    <citation type="journal article" date="2009" name="ISME J.">
        <title>Functional metagenomics reveals diverse beta-lactamases in a remote Alaskan soil.</title>
        <authorList>
            <person name="Allen H.K."/>
            <person name="Moe L.A."/>
            <person name="Rodbumrer J."/>
            <person name="Gaarder A."/>
            <person name="Handelsman J."/>
        </authorList>
    </citation>
    <scope>NUCLEOTIDE SEQUENCE</scope>
</reference>